<dbReference type="PROSITE" id="PS50297">
    <property type="entry name" value="ANK_REP_REGION"/>
    <property type="match status" value="1"/>
</dbReference>
<organism evidence="2 3">
    <name type="scientific">Paramecium sonneborni</name>
    <dbReference type="NCBI Taxonomy" id="65129"/>
    <lineage>
        <taxon>Eukaryota</taxon>
        <taxon>Sar</taxon>
        <taxon>Alveolata</taxon>
        <taxon>Ciliophora</taxon>
        <taxon>Intramacronucleata</taxon>
        <taxon>Oligohymenophorea</taxon>
        <taxon>Peniculida</taxon>
        <taxon>Parameciidae</taxon>
        <taxon>Paramecium</taxon>
    </lineage>
</organism>
<gene>
    <name evidence="2" type="ORF">PSON_ATCC_30995.1.T1040129</name>
</gene>
<protein>
    <recommendedName>
        <fullName evidence="4">Ankyrin repeat protein</fullName>
    </recommendedName>
</protein>
<dbReference type="Proteomes" id="UP000692954">
    <property type="component" value="Unassembled WGS sequence"/>
</dbReference>
<evidence type="ECO:0000313" key="3">
    <source>
        <dbReference type="Proteomes" id="UP000692954"/>
    </source>
</evidence>
<dbReference type="OrthoDB" id="539213at2759"/>
<evidence type="ECO:0000256" key="1">
    <source>
        <dbReference type="PROSITE-ProRule" id="PRU00023"/>
    </source>
</evidence>
<keyword evidence="1" id="KW-0040">ANK repeat</keyword>
<reference evidence="2" key="1">
    <citation type="submission" date="2021-01" db="EMBL/GenBank/DDBJ databases">
        <authorList>
            <consortium name="Genoscope - CEA"/>
            <person name="William W."/>
        </authorList>
    </citation>
    <scope>NUCLEOTIDE SEQUENCE</scope>
</reference>
<dbReference type="Pfam" id="PF12796">
    <property type="entry name" value="Ank_2"/>
    <property type="match status" value="1"/>
</dbReference>
<dbReference type="EMBL" id="CAJJDN010000104">
    <property type="protein sequence ID" value="CAD8113865.1"/>
    <property type="molecule type" value="Genomic_DNA"/>
</dbReference>
<accession>A0A8S1QHD2</accession>
<dbReference type="PANTHER" id="PTHR24198">
    <property type="entry name" value="ANKYRIN REPEAT AND PROTEIN KINASE DOMAIN-CONTAINING PROTEIN"/>
    <property type="match status" value="1"/>
</dbReference>
<dbReference type="AlphaFoldDB" id="A0A8S1QHD2"/>
<dbReference type="PROSITE" id="PS50088">
    <property type="entry name" value="ANK_REPEAT"/>
    <property type="match status" value="1"/>
</dbReference>
<comment type="caution">
    <text evidence="2">The sequence shown here is derived from an EMBL/GenBank/DDBJ whole genome shotgun (WGS) entry which is preliminary data.</text>
</comment>
<sequence>MTIKNIIILCHKNILKNALLQSKTKTLLDIQKEETQFRLDKIKLKIYASYLRSSQKKSIKPKSLKFKYQAITWFNSYISLNESNEQRQEHWNINSHIINQKRETNQKQRQKLLNRFIRSRLDGETKIKNRKLIQAAKIKTKNIAIAEAAEFHYNKADTELYDQNGNTPLYYSAKYGDEQMTKFLLKIGADIKKYVQTETPLFIWLFYQEINQQQQNLLIEIVILIFQTIIILLHQDSVFRKNCNLQIYLIMLQQLNKQKNKKIDNQYQIHKKIKSETYELNNELILDIKKRI</sequence>
<evidence type="ECO:0008006" key="4">
    <source>
        <dbReference type="Google" id="ProtNLM"/>
    </source>
</evidence>
<proteinExistence type="predicted"/>
<dbReference type="InterPro" id="IPR002110">
    <property type="entry name" value="Ankyrin_rpt"/>
</dbReference>
<dbReference type="SMART" id="SM00248">
    <property type="entry name" value="ANK"/>
    <property type="match status" value="1"/>
</dbReference>
<feature type="repeat" description="ANK" evidence="1">
    <location>
        <begin position="164"/>
        <end position="196"/>
    </location>
</feature>
<dbReference type="PANTHER" id="PTHR24198:SF165">
    <property type="entry name" value="ANKYRIN REPEAT-CONTAINING PROTEIN-RELATED"/>
    <property type="match status" value="1"/>
</dbReference>
<name>A0A8S1QHD2_9CILI</name>
<evidence type="ECO:0000313" key="2">
    <source>
        <dbReference type="EMBL" id="CAD8113865.1"/>
    </source>
</evidence>
<keyword evidence="3" id="KW-1185">Reference proteome</keyword>